<dbReference type="SUPFAM" id="SSF57903">
    <property type="entry name" value="FYVE/PHD zinc finger"/>
    <property type="match status" value="2"/>
</dbReference>
<dbReference type="GO" id="GO:0045893">
    <property type="term" value="P:positive regulation of DNA-templated transcription"/>
    <property type="evidence" value="ECO:0007669"/>
    <property type="project" value="TreeGrafter"/>
</dbReference>
<dbReference type="PANTHER" id="PTHR46174">
    <property type="entry name" value="CXXC-TYPE ZINC FINGER PROTEIN 1"/>
    <property type="match status" value="1"/>
</dbReference>
<feature type="compositionally biased region" description="Basic and acidic residues" evidence="8">
    <location>
        <begin position="89"/>
        <end position="105"/>
    </location>
</feature>
<proteinExistence type="predicted"/>
<dbReference type="Pfam" id="PF00628">
    <property type="entry name" value="PHD"/>
    <property type="match status" value="2"/>
</dbReference>
<evidence type="ECO:0000256" key="5">
    <source>
        <dbReference type="ARBA" id="ARBA00023242"/>
    </source>
</evidence>
<dbReference type="InterPro" id="IPR019787">
    <property type="entry name" value="Znf_PHD-finger"/>
</dbReference>
<evidence type="ECO:0000256" key="1">
    <source>
        <dbReference type="ARBA" id="ARBA00004123"/>
    </source>
</evidence>
<evidence type="ECO:0000256" key="7">
    <source>
        <dbReference type="SAM" id="Coils"/>
    </source>
</evidence>
<evidence type="ECO:0000256" key="6">
    <source>
        <dbReference type="PROSITE-ProRule" id="PRU00146"/>
    </source>
</evidence>
<evidence type="ECO:0000313" key="10">
    <source>
        <dbReference type="EMBL" id="CAD8544899.1"/>
    </source>
</evidence>
<dbReference type="InterPro" id="IPR019786">
    <property type="entry name" value="Zinc_finger_PHD-type_CS"/>
</dbReference>
<keyword evidence="3 6" id="KW-0863">Zinc-finger</keyword>
<feature type="domain" description="PHD-type" evidence="9">
    <location>
        <begin position="485"/>
        <end position="536"/>
    </location>
</feature>
<sequence length="720" mass="78575">MSRDAFLARWLEPPFAQEVRRLSVGTPSIKTVAAGASLARGGSHGSGRGSARSGRGSGRGRGRARRVGPLTAEDRQRAALSEVLNQQRAAERAAHERAAREARREARARRFSGPSADEDAAGGEPPLAGSNTAALPSIRATSKAEVNDENSEDANAEISVAASGSPGRLLEASSAATEAAEELTGPAECDEHAAASNAAAQPTLNGHSAGASPVHSADVLEVAGSLGGAPMEMEPAQSSEDEGSEPPEDVVCSRCGGGDNAEQLLMCDGCNNARHTYCARPELHDVPAGDWFCEECVLRRRLELSLGPLVARSAPVKATLRCASHSCCMLWRQKVALARTSCQLLLHVRELVEALDRARLKPLVEQSLESMRQHEAARRQRALGELLEERNSQRILKEVGLVVEGLIASVVRLERQQQKKEERESRERMREAERAAAKAERAAALKEKGELKVEAEVRRVLDKVLIKVEKVLEKEAAEREREQQELFCICRTPYNPNRFYISCDVCEGWFHAKCVNLEPRKALQIIEYVCAECELRTSRSTVWKNRPHAKATVGAAEAREGGDDAEFAVAYPRVVLRYAIPPEHRSLVEREQRARAHAEAKAQARRARADAKAEARAAAQAHMALAGEESPLIAAAAEGFGEGELHDQGHMAVDACEALRDEATHKHRKRARDVAELEEERDGAQSARRSSRALQQLVEPQRARLILRIPVPLECQRTMQ</sequence>
<dbReference type="Gene3D" id="3.30.40.10">
    <property type="entry name" value="Zinc/RING finger domain, C3HC4 (zinc finger)"/>
    <property type="match status" value="2"/>
</dbReference>
<keyword evidence="5" id="KW-0539">Nucleus</keyword>
<comment type="subcellular location">
    <subcellularLocation>
        <location evidence="1">Nucleus</location>
    </subcellularLocation>
</comment>
<feature type="compositionally biased region" description="Acidic residues" evidence="8">
    <location>
        <begin position="239"/>
        <end position="248"/>
    </location>
</feature>
<dbReference type="GO" id="GO:0048188">
    <property type="term" value="C:Set1C/COMPASS complex"/>
    <property type="evidence" value="ECO:0007669"/>
    <property type="project" value="InterPro"/>
</dbReference>
<dbReference type="SMART" id="SM00249">
    <property type="entry name" value="PHD"/>
    <property type="match status" value="2"/>
</dbReference>
<evidence type="ECO:0000256" key="4">
    <source>
        <dbReference type="ARBA" id="ARBA00022833"/>
    </source>
</evidence>
<feature type="coiled-coil region" evidence="7">
    <location>
        <begin position="403"/>
        <end position="485"/>
    </location>
</feature>
<reference evidence="10" key="1">
    <citation type="submission" date="2021-01" db="EMBL/GenBank/DDBJ databases">
        <authorList>
            <person name="Corre E."/>
            <person name="Pelletier E."/>
            <person name="Niang G."/>
            <person name="Scheremetjew M."/>
            <person name="Finn R."/>
            <person name="Kale V."/>
            <person name="Holt S."/>
            <person name="Cochrane G."/>
            <person name="Meng A."/>
            <person name="Brown T."/>
            <person name="Cohen L."/>
        </authorList>
    </citation>
    <scope>NUCLEOTIDE SEQUENCE</scope>
    <source>
        <strain evidence="10">RCC1130</strain>
    </source>
</reference>
<dbReference type="AlphaFoldDB" id="A0A7S0J9M4"/>
<name>A0A7S0J9M4_9EUKA</name>
<feature type="region of interest" description="Disordered" evidence="8">
    <location>
        <begin position="228"/>
        <end position="251"/>
    </location>
</feature>
<dbReference type="GO" id="GO:0008270">
    <property type="term" value="F:zinc ion binding"/>
    <property type="evidence" value="ECO:0007669"/>
    <property type="project" value="UniProtKB-KW"/>
</dbReference>
<feature type="region of interest" description="Disordered" evidence="8">
    <location>
        <begin position="33"/>
        <end position="212"/>
    </location>
</feature>
<dbReference type="PROSITE" id="PS01359">
    <property type="entry name" value="ZF_PHD_1"/>
    <property type="match status" value="1"/>
</dbReference>
<evidence type="ECO:0000256" key="8">
    <source>
        <dbReference type="SAM" id="MobiDB-lite"/>
    </source>
</evidence>
<keyword evidence="7" id="KW-0175">Coiled coil</keyword>
<protein>
    <recommendedName>
        <fullName evidence="9">PHD-type domain-containing protein</fullName>
    </recommendedName>
</protein>
<dbReference type="PANTHER" id="PTHR46174:SF1">
    <property type="entry name" value="CXXC-TYPE ZINC FINGER PROTEIN 1"/>
    <property type="match status" value="1"/>
</dbReference>
<keyword evidence="4" id="KW-0862">Zinc</keyword>
<dbReference type="EMBL" id="HBER01039856">
    <property type="protein sequence ID" value="CAD8544899.1"/>
    <property type="molecule type" value="Transcribed_RNA"/>
</dbReference>
<evidence type="ECO:0000256" key="3">
    <source>
        <dbReference type="ARBA" id="ARBA00022771"/>
    </source>
</evidence>
<organism evidence="10">
    <name type="scientific">Calcidiscus leptoporus</name>
    <dbReference type="NCBI Taxonomy" id="127549"/>
    <lineage>
        <taxon>Eukaryota</taxon>
        <taxon>Haptista</taxon>
        <taxon>Haptophyta</taxon>
        <taxon>Prymnesiophyceae</taxon>
        <taxon>Coccolithales</taxon>
        <taxon>Calcidiscaceae</taxon>
        <taxon>Calcidiscus</taxon>
    </lineage>
</organism>
<accession>A0A7S0J9M4</accession>
<keyword evidence="2" id="KW-0479">Metal-binding</keyword>
<feature type="coiled-coil region" evidence="7">
    <location>
        <begin position="594"/>
        <end position="621"/>
    </location>
</feature>
<dbReference type="InterPro" id="IPR013083">
    <property type="entry name" value="Znf_RING/FYVE/PHD"/>
</dbReference>
<dbReference type="InterPro" id="IPR037869">
    <property type="entry name" value="Spp1/CFP1"/>
</dbReference>
<evidence type="ECO:0000259" key="9">
    <source>
        <dbReference type="PROSITE" id="PS50016"/>
    </source>
</evidence>
<dbReference type="CDD" id="cd15545">
    <property type="entry name" value="PHD_BAZ2A_like"/>
    <property type="match status" value="1"/>
</dbReference>
<evidence type="ECO:0000256" key="2">
    <source>
        <dbReference type="ARBA" id="ARBA00022723"/>
    </source>
</evidence>
<dbReference type="InterPro" id="IPR011011">
    <property type="entry name" value="Znf_FYVE_PHD"/>
</dbReference>
<gene>
    <name evidence="10" type="ORF">CLEP1334_LOCUS20187</name>
</gene>
<feature type="compositionally biased region" description="Low complexity" evidence="8">
    <location>
        <begin position="169"/>
        <end position="184"/>
    </location>
</feature>
<feature type="region of interest" description="Disordered" evidence="8">
    <location>
        <begin position="667"/>
        <end position="695"/>
    </location>
</feature>
<dbReference type="InterPro" id="IPR001965">
    <property type="entry name" value="Znf_PHD"/>
</dbReference>
<dbReference type="PROSITE" id="PS50016">
    <property type="entry name" value="ZF_PHD_2"/>
    <property type="match status" value="2"/>
</dbReference>
<feature type="domain" description="PHD-type" evidence="9">
    <location>
        <begin position="249"/>
        <end position="299"/>
    </location>
</feature>